<evidence type="ECO:0000256" key="5">
    <source>
        <dbReference type="ARBA" id="ARBA00022734"/>
    </source>
</evidence>
<evidence type="ECO:0000256" key="2">
    <source>
        <dbReference type="ARBA" id="ARBA00010905"/>
    </source>
</evidence>
<evidence type="ECO:0000256" key="3">
    <source>
        <dbReference type="ARBA" id="ARBA00022525"/>
    </source>
</evidence>
<keyword evidence="3" id="KW-0964">Secreted</keyword>
<feature type="compositionally biased region" description="Low complexity" evidence="9">
    <location>
        <begin position="274"/>
        <end position="286"/>
    </location>
</feature>
<evidence type="ECO:0000256" key="8">
    <source>
        <dbReference type="PROSITE-ProRule" id="PRU01375"/>
    </source>
</evidence>
<dbReference type="Proteomes" id="UP001314229">
    <property type="component" value="Unassembled WGS sequence"/>
</dbReference>
<feature type="region of interest" description="Disordered" evidence="9">
    <location>
        <begin position="256"/>
        <end position="386"/>
    </location>
</feature>
<keyword evidence="6" id="KW-0175">Coiled coil</keyword>
<keyword evidence="7" id="KW-1015">Disulfide bond</keyword>
<sequence>MRYRAVLHFAAIIAVLLITWGITINSPDIHEKARRVLGMNNADQITTKLKIIAATSAPVPKCGLSKICPPNHFALHIKSGAANVVGPRICFEGKIIIGHMLNNVGPGLNIAVINGEKGVVEKSGYLNMKIGNEILKYLNDIKPGRIVMVASFDDMTKKLTDEIREVFVRMGSTLIKSVRSRDNWVFVGRAGTGNRSSFEKQAVNDEKANMYEGWPMTVEIPIWIHTEDMGVTHGKKRDLQYFPGRSETHLNGSIMQTHQNEQEDRFPELQAVPSQQQSEDCQEQSSNLIRPQKPLNPLTASKSHRELHKELRMTHKSRVSQEGRTELQRALEKRKWEQRVKASREQDEAKKNRSPLHQELLKRHQRLDKLESSKGQQQGEPEFLRVKERLRRTAVLDAGEEKRES</sequence>
<comment type="similarity">
    <text evidence="2">Belongs to the FAM3 family.</text>
</comment>
<dbReference type="PANTHER" id="PTHR14592">
    <property type="entry name" value="UNCHARACTERIZED FAM3"/>
    <property type="match status" value="1"/>
</dbReference>
<evidence type="ECO:0000259" key="10">
    <source>
        <dbReference type="Pfam" id="PF15711"/>
    </source>
</evidence>
<keyword evidence="4" id="KW-0732">Signal</keyword>
<dbReference type="GO" id="GO:0005576">
    <property type="term" value="C:extracellular region"/>
    <property type="evidence" value="ECO:0007669"/>
    <property type="project" value="UniProtKB-SubCell"/>
</dbReference>
<organism evidence="11 12">
    <name type="scientific">Scomber scombrus</name>
    <name type="common">Atlantic mackerel</name>
    <name type="synonym">Scomber vernalis</name>
    <dbReference type="NCBI Taxonomy" id="13677"/>
    <lineage>
        <taxon>Eukaryota</taxon>
        <taxon>Metazoa</taxon>
        <taxon>Chordata</taxon>
        <taxon>Craniata</taxon>
        <taxon>Vertebrata</taxon>
        <taxon>Euteleostomi</taxon>
        <taxon>Actinopterygii</taxon>
        <taxon>Neopterygii</taxon>
        <taxon>Teleostei</taxon>
        <taxon>Neoteleostei</taxon>
        <taxon>Acanthomorphata</taxon>
        <taxon>Pelagiaria</taxon>
        <taxon>Scombriformes</taxon>
        <taxon>Scombridae</taxon>
        <taxon>Scomber</taxon>
    </lineage>
</organism>
<dbReference type="InterPro" id="IPR039475">
    <property type="entry name" value="ILEI_FAM3C"/>
</dbReference>
<comment type="subcellular location">
    <subcellularLocation>
        <location evidence="1">Secreted</location>
    </subcellularLocation>
</comment>
<dbReference type="GO" id="GO:0030246">
    <property type="term" value="F:carbohydrate binding"/>
    <property type="evidence" value="ECO:0007669"/>
    <property type="project" value="UniProtKB-UniRule"/>
</dbReference>
<keyword evidence="12" id="KW-1185">Reference proteome</keyword>
<evidence type="ECO:0000256" key="6">
    <source>
        <dbReference type="ARBA" id="ARBA00023054"/>
    </source>
</evidence>
<comment type="caution">
    <text evidence="11">The sequence shown here is derived from an EMBL/GenBank/DDBJ whole genome shotgun (WGS) entry which is preliminary data.</text>
</comment>
<reference evidence="11 12" key="1">
    <citation type="submission" date="2024-01" db="EMBL/GenBank/DDBJ databases">
        <authorList>
            <person name="Alioto T."/>
            <person name="Alioto T."/>
            <person name="Gomez Garrido J."/>
        </authorList>
    </citation>
    <scope>NUCLEOTIDE SEQUENCE [LARGE SCALE GENOMIC DNA]</scope>
</reference>
<keyword evidence="5 8" id="KW-0430">Lectin</keyword>
<dbReference type="AlphaFoldDB" id="A0AAV1PQI5"/>
<dbReference type="Pfam" id="PF15711">
    <property type="entry name" value="ILEI"/>
    <property type="match status" value="1"/>
</dbReference>
<evidence type="ECO:0000256" key="9">
    <source>
        <dbReference type="SAM" id="MobiDB-lite"/>
    </source>
</evidence>
<evidence type="ECO:0000256" key="4">
    <source>
        <dbReference type="ARBA" id="ARBA00022729"/>
    </source>
</evidence>
<feature type="domain" description="ILEI/PANDER" evidence="10">
    <location>
        <begin position="107"/>
        <end position="191"/>
    </location>
</feature>
<name>A0AAV1PQI5_SCOSC</name>
<dbReference type="InterPro" id="IPR039477">
    <property type="entry name" value="ILEI/PANDER_dom"/>
</dbReference>
<dbReference type="InterPro" id="IPR009533">
    <property type="entry name" value="FAM107"/>
</dbReference>
<evidence type="ECO:0000256" key="1">
    <source>
        <dbReference type="ARBA" id="ARBA00004613"/>
    </source>
</evidence>
<dbReference type="EMBL" id="CAWUFR010000251">
    <property type="protein sequence ID" value="CAK6974226.1"/>
    <property type="molecule type" value="Genomic_DNA"/>
</dbReference>
<feature type="compositionally biased region" description="Basic and acidic residues" evidence="9">
    <location>
        <begin position="359"/>
        <end position="372"/>
    </location>
</feature>
<evidence type="ECO:0000256" key="7">
    <source>
        <dbReference type="ARBA" id="ARBA00023157"/>
    </source>
</evidence>
<protein>
    <submittedName>
        <fullName evidence="11">Protein FAM3C</fullName>
    </submittedName>
</protein>
<evidence type="ECO:0000313" key="12">
    <source>
        <dbReference type="Proteomes" id="UP001314229"/>
    </source>
</evidence>
<dbReference type="CDD" id="cd13940">
    <property type="entry name" value="ILEI_FAM3C"/>
    <property type="match status" value="1"/>
</dbReference>
<proteinExistence type="inferred from homology"/>
<gene>
    <name evidence="11" type="ORF">FSCOSCO3_A004514</name>
</gene>
<accession>A0AAV1PQI5</accession>
<feature type="compositionally biased region" description="Basic and acidic residues" evidence="9">
    <location>
        <begin position="303"/>
        <end position="351"/>
    </location>
</feature>
<dbReference type="PROSITE" id="PS52031">
    <property type="entry name" value="GG_LECTIN"/>
    <property type="match status" value="1"/>
</dbReference>
<evidence type="ECO:0000313" key="11">
    <source>
        <dbReference type="EMBL" id="CAK6974226.1"/>
    </source>
</evidence>
<dbReference type="InterPro" id="IPR039220">
    <property type="entry name" value="FAM3"/>
</dbReference>
<dbReference type="Pfam" id="PF06625">
    <property type="entry name" value="DUF1151"/>
    <property type="match status" value="1"/>
</dbReference>